<proteinExistence type="predicted"/>
<comment type="caution">
    <text evidence="2">The sequence shown here is derived from an EMBL/GenBank/DDBJ whole genome shotgun (WGS) entry which is preliminary data.</text>
</comment>
<dbReference type="EMBL" id="JAQQFN010000004">
    <property type="protein sequence ID" value="MFL9882798.1"/>
    <property type="molecule type" value="Genomic_DNA"/>
</dbReference>
<feature type="transmembrane region" description="Helical" evidence="1">
    <location>
        <begin position="76"/>
        <end position="95"/>
    </location>
</feature>
<accession>A0ABW8ZKD0</accession>
<keyword evidence="1" id="KW-0472">Membrane</keyword>
<feature type="transmembrane region" description="Helical" evidence="1">
    <location>
        <begin position="15"/>
        <end position="34"/>
    </location>
</feature>
<protein>
    <recommendedName>
        <fullName evidence="4">Intracellular septation protein A</fullName>
    </recommendedName>
</protein>
<evidence type="ECO:0000313" key="2">
    <source>
        <dbReference type="EMBL" id="MFL9882798.1"/>
    </source>
</evidence>
<feature type="transmembrane region" description="Helical" evidence="1">
    <location>
        <begin position="46"/>
        <end position="64"/>
    </location>
</feature>
<evidence type="ECO:0000256" key="1">
    <source>
        <dbReference type="SAM" id="Phobius"/>
    </source>
</evidence>
<feature type="transmembrane region" description="Helical" evidence="1">
    <location>
        <begin position="154"/>
        <end position="173"/>
    </location>
</feature>
<feature type="transmembrane region" description="Helical" evidence="1">
    <location>
        <begin position="101"/>
        <end position="120"/>
    </location>
</feature>
<dbReference type="Proteomes" id="UP001629249">
    <property type="component" value="Unassembled WGS sequence"/>
</dbReference>
<gene>
    <name evidence="2" type="ORF">PQR66_07165</name>
</gene>
<name>A0ABW8ZKD0_9BURK</name>
<keyword evidence="1" id="KW-0812">Transmembrane</keyword>
<keyword evidence="3" id="KW-1185">Reference proteome</keyword>
<keyword evidence="1" id="KW-1133">Transmembrane helix</keyword>
<organism evidence="2 3">
    <name type="scientific">Paraburkholderia agricolaris</name>
    <dbReference type="NCBI Taxonomy" id="2152888"/>
    <lineage>
        <taxon>Bacteria</taxon>
        <taxon>Pseudomonadati</taxon>
        <taxon>Pseudomonadota</taxon>
        <taxon>Betaproteobacteria</taxon>
        <taxon>Burkholderiales</taxon>
        <taxon>Burkholderiaceae</taxon>
        <taxon>Paraburkholderia</taxon>
    </lineage>
</organism>
<reference evidence="2 3" key="1">
    <citation type="journal article" date="2024" name="Chem. Sci.">
        <title>Discovery of megapolipeptins by genome mining of a Burkholderiales bacteria collection.</title>
        <authorList>
            <person name="Paulo B.S."/>
            <person name="Recchia M.J.J."/>
            <person name="Lee S."/>
            <person name="Fergusson C.H."/>
            <person name="Romanowski S.B."/>
            <person name="Hernandez A."/>
            <person name="Krull N."/>
            <person name="Liu D.Y."/>
            <person name="Cavanagh H."/>
            <person name="Bos A."/>
            <person name="Gray C.A."/>
            <person name="Murphy B.T."/>
            <person name="Linington R.G."/>
            <person name="Eustaquio A.S."/>
        </authorList>
    </citation>
    <scope>NUCLEOTIDE SEQUENCE [LARGE SCALE GENOMIC DNA]</scope>
    <source>
        <strain evidence="2 3">RL16-012-BIC-B</strain>
    </source>
</reference>
<evidence type="ECO:0000313" key="3">
    <source>
        <dbReference type="Proteomes" id="UP001629249"/>
    </source>
</evidence>
<evidence type="ECO:0008006" key="4">
    <source>
        <dbReference type="Google" id="ProtNLM"/>
    </source>
</evidence>
<dbReference type="RefSeq" id="WP_408327430.1">
    <property type="nucleotide sequence ID" value="NZ_JAQQFH010000004.1"/>
</dbReference>
<feature type="transmembrane region" description="Helical" evidence="1">
    <location>
        <begin position="179"/>
        <end position="199"/>
    </location>
</feature>
<sequence>MKTQSSSVPFVKTPISIKAALLSFSLAFLCETYVEWLKLLDPKTTIIGYTAICVSVIANLLAVYFCHSGRRWARDLLFLIAATTLVWTKVNLEWLKAAGPLPAALITLTAFLRFGAVIALRRPASNQWFDANGSGSRLWGFRPVDKPIDTRRVMALKAGGGITLAIALLSFVPGTPLSGMYWLGSFALVACIAFNVLAFRPTRKNS</sequence>